<comment type="catalytic activity">
    <reaction evidence="25">
        <text>dodecanoyl-CoA + H2O = dodecanoate + CoA + H(+)</text>
        <dbReference type="Rhea" id="RHEA:30135"/>
        <dbReference type="ChEBI" id="CHEBI:15377"/>
        <dbReference type="ChEBI" id="CHEBI:15378"/>
        <dbReference type="ChEBI" id="CHEBI:18262"/>
        <dbReference type="ChEBI" id="CHEBI:57287"/>
        <dbReference type="ChEBI" id="CHEBI:57375"/>
    </reaction>
    <physiologicalReaction direction="left-to-right" evidence="25">
        <dbReference type="Rhea" id="RHEA:30136"/>
    </physiologicalReaction>
</comment>
<comment type="catalytic activity">
    <reaction evidence="26">
        <text>tetradecanoyl-CoA + H2O = tetradecanoate + CoA + H(+)</text>
        <dbReference type="Rhea" id="RHEA:40119"/>
        <dbReference type="ChEBI" id="CHEBI:15377"/>
        <dbReference type="ChEBI" id="CHEBI:15378"/>
        <dbReference type="ChEBI" id="CHEBI:30807"/>
        <dbReference type="ChEBI" id="CHEBI:57287"/>
        <dbReference type="ChEBI" id="CHEBI:57385"/>
    </reaction>
    <physiologicalReaction direction="left-to-right" evidence="26">
        <dbReference type="Rhea" id="RHEA:40120"/>
    </physiologicalReaction>
</comment>
<evidence type="ECO:0000256" key="23">
    <source>
        <dbReference type="ARBA" id="ARBA00047734"/>
    </source>
</evidence>
<evidence type="ECO:0000256" key="26">
    <source>
        <dbReference type="ARBA" id="ARBA00048180"/>
    </source>
</evidence>
<evidence type="ECO:0000256" key="1">
    <source>
        <dbReference type="ARBA" id="ARBA00004496"/>
    </source>
</evidence>
<evidence type="ECO:0000256" key="12">
    <source>
        <dbReference type="ARBA" id="ARBA00023098"/>
    </source>
</evidence>
<dbReference type="EMBL" id="BARV01023611">
    <property type="protein sequence ID" value="GAI38738.1"/>
    <property type="molecule type" value="Genomic_DNA"/>
</dbReference>
<keyword evidence="11" id="KW-0809">Transit peptide</keyword>
<evidence type="ECO:0000256" key="16">
    <source>
        <dbReference type="ARBA" id="ARBA00035852"/>
    </source>
</evidence>
<dbReference type="InterPro" id="IPR029069">
    <property type="entry name" value="HotDog_dom_sf"/>
</dbReference>
<dbReference type="GO" id="GO:0005758">
    <property type="term" value="C:mitochondrial intermembrane space"/>
    <property type="evidence" value="ECO:0007669"/>
    <property type="project" value="UniProtKB-SubCell"/>
</dbReference>
<dbReference type="GO" id="GO:0006631">
    <property type="term" value="P:fatty acid metabolic process"/>
    <property type="evidence" value="ECO:0007669"/>
    <property type="project" value="UniProtKB-KW"/>
</dbReference>
<evidence type="ECO:0000256" key="8">
    <source>
        <dbReference type="ARBA" id="ARBA00022792"/>
    </source>
</evidence>
<keyword evidence="5" id="KW-1003">Cell membrane</keyword>
<evidence type="ECO:0000256" key="19">
    <source>
        <dbReference type="ARBA" id="ARBA00038848"/>
    </source>
</evidence>
<evidence type="ECO:0000256" key="3">
    <source>
        <dbReference type="ARBA" id="ARBA00004632"/>
    </source>
</evidence>
<dbReference type="CDD" id="cd03443">
    <property type="entry name" value="PaaI_thioesterase"/>
    <property type="match status" value="1"/>
</dbReference>
<reference evidence="28" key="1">
    <citation type="journal article" date="2014" name="Front. Microbiol.">
        <title>High frequency of phylogenetically diverse reductive dehalogenase-homologous genes in deep subseafloor sedimentary metagenomes.</title>
        <authorList>
            <person name="Kawai M."/>
            <person name="Futagami T."/>
            <person name="Toyoda A."/>
            <person name="Takaki Y."/>
            <person name="Nishi S."/>
            <person name="Hori S."/>
            <person name="Arai W."/>
            <person name="Tsubouchi T."/>
            <person name="Morono Y."/>
            <person name="Uchiyama I."/>
            <person name="Ito T."/>
            <person name="Fujiyama A."/>
            <person name="Inagaki F."/>
            <person name="Takami H."/>
        </authorList>
    </citation>
    <scope>NUCLEOTIDE SEQUENCE</scope>
    <source>
        <strain evidence="28">Expedition CK06-06</strain>
    </source>
</reference>
<dbReference type="EC" id="3.1.2.2" evidence="19"/>
<keyword evidence="12" id="KW-0443">Lipid metabolism</keyword>
<dbReference type="GO" id="GO:0005743">
    <property type="term" value="C:mitochondrial inner membrane"/>
    <property type="evidence" value="ECO:0007669"/>
    <property type="project" value="UniProtKB-SubCell"/>
</dbReference>
<feature type="domain" description="Thioesterase" evidence="27">
    <location>
        <begin position="55"/>
        <end position="127"/>
    </location>
</feature>
<keyword evidence="7" id="KW-0053">Apoptosis</keyword>
<evidence type="ECO:0000256" key="9">
    <source>
        <dbReference type="ARBA" id="ARBA00022801"/>
    </source>
</evidence>
<name>X1N569_9ZZZZ</name>
<comment type="catalytic activity">
    <reaction evidence="23">
        <text>hexadecanoyl-CoA + H2O = hexadecanoate + CoA + H(+)</text>
        <dbReference type="Rhea" id="RHEA:16645"/>
        <dbReference type="ChEBI" id="CHEBI:7896"/>
        <dbReference type="ChEBI" id="CHEBI:15377"/>
        <dbReference type="ChEBI" id="CHEBI:15378"/>
        <dbReference type="ChEBI" id="CHEBI:57287"/>
        <dbReference type="ChEBI" id="CHEBI:57379"/>
        <dbReference type="EC" id="3.1.2.2"/>
    </reaction>
    <physiologicalReaction direction="left-to-right" evidence="23">
        <dbReference type="Rhea" id="RHEA:16646"/>
    </physiologicalReaction>
</comment>
<keyword evidence="6" id="KW-0963">Cytoplasm</keyword>
<comment type="catalytic activity">
    <reaction evidence="16">
        <text>(5Z,8Z,11Z,14Z)-eicosatetraenoyl-CoA + H2O = (5Z,8Z,11Z,14Z)-eicosatetraenoate + CoA + H(+)</text>
        <dbReference type="Rhea" id="RHEA:40151"/>
        <dbReference type="ChEBI" id="CHEBI:15377"/>
        <dbReference type="ChEBI" id="CHEBI:15378"/>
        <dbReference type="ChEBI" id="CHEBI:32395"/>
        <dbReference type="ChEBI" id="CHEBI:57287"/>
        <dbReference type="ChEBI" id="CHEBI:57368"/>
    </reaction>
    <physiologicalReaction direction="left-to-right" evidence="16">
        <dbReference type="Rhea" id="RHEA:40152"/>
    </physiologicalReaction>
</comment>
<keyword evidence="13" id="KW-0496">Mitochondrion</keyword>
<evidence type="ECO:0000256" key="11">
    <source>
        <dbReference type="ARBA" id="ARBA00022946"/>
    </source>
</evidence>
<gene>
    <name evidence="28" type="ORF">S06H3_38706</name>
</gene>
<evidence type="ECO:0000256" key="7">
    <source>
        <dbReference type="ARBA" id="ARBA00022703"/>
    </source>
</evidence>
<keyword evidence="9" id="KW-0378">Hydrolase</keyword>
<evidence type="ECO:0000256" key="10">
    <source>
        <dbReference type="ARBA" id="ARBA00022832"/>
    </source>
</evidence>
<evidence type="ECO:0000256" key="14">
    <source>
        <dbReference type="ARBA" id="ARBA00023136"/>
    </source>
</evidence>
<evidence type="ECO:0000256" key="15">
    <source>
        <dbReference type="ARBA" id="ARBA00023273"/>
    </source>
</evidence>
<sequence length="148" mass="16364">MANWPQVSVDTEKEFNMCFVCGQKNPIGLKLNFDWDGKTARAEFTPDKFHQGWSGLVHGGIISCILDEAMSYAALFEGVNTITAKMQARFKRPVQIGEHLTITASLTKKTRRLVEAKAEISLKDGTPVADSIATMFILTQRAESKGNV</sequence>
<evidence type="ECO:0000256" key="22">
    <source>
        <dbReference type="ARBA" id="ARBA00047588"/>
    </source>
</evidence>
<evidence type="ECO:0000256" key="13">
    <source>
        <dbReference type="ARBA" id="ARBA00023128"/>
    </source>
</evidence>
<comment type="catalytic activity">
    <reaction evidence="24">
        <text>decanoyl-CoA + H2O = decanoate + CoA + H(+)</text>
        <dbReference type="Rhea" id="RHEA:40059"/>
        <dbReference type="ChEBI" id="CHEBI:15377"/>
        <dbReference type="ChEBI" id="CHEBI:15378"/>
        <dbReference type="ChEBI" id="CHEBI:27689"/>
        <dbReference type="ChEBI" id="CHEBI:57287"/>
        <dbReference type="ChEBI" id="CHEBI:61430"/>
    </reaction>
    <physiologicalReaction direction="left-to-right" evidence="24">
        <dbReference type="Rhea" id="RHEA:40060"/>
    </physiologicalReaction>
</comment>
<evidence type="ECO:0000313" key="28">
    <source>
        <dbReference type="EMBL" id="GAI38738.1"/>
    </source>
</evidence>
<evidence type="ECO:0000256" key="25">
    <source>
        <dbReference type="ARBA" id="ARBA00048074"/>
    </source>
</evidence>
<dbReference type="AlphaFoldDB" id="X1N569"/>
<dbReference type="InterPro" id="IPR052365">
    <property type="entry name" value="THEM4/THEM5_acyl-CoA_thioest"/>
</dbReference>
<keyword evidence="10" id="KW-0276">Fatty acid metabolism</keyword>
<evidence type="ECO:0000256" key="20">
    <source>
        <dbReference type="ARBA" id="ARBA00040123"/>
    </source>
</evidence>
<evidence type="ECO:0000256" key="24">
    <source>
        <dbReference type="ARBA" id="ARBA00047969"/>
    </source>
</evidence>
<comment type="subcellular location">
    <subcellularLocation>
        <location evidence="3">Cell projection</location>
        <location evidence="3">Ruffle membrane</location>
    </subcellularLocation>
    <subcellularLocation>
        <location evidence="1">Cytoplasm</location>
    </subcellularLocation>
    <subcellularLocation>
        <location evidence="4">Mitochondrion inner membrane</location>
        <topology evidence="4">Peripheral membrane protein</topology>
    </subcellularLocation>
    <subcellularLocation>
        <location evidence="2">Mitochondrion intermembrane space</location>
    </subcellularLocation>
</comment>
<evidence type="ECO:0000256" key="4">
    <source>
        <dbReference type="ARBA" id="ARBA00004637"/>
    </source>
</evidence>
<evidence type="ECO:0000259" key="27">
    <source>
        <dbReference type="Pfam" id="PF03061"/>
    </source>
</evidence>
<evidence type="ECO:0000256" key="21">
    <source>
        <dbReference type="ARBA" id="ARBA00043210"/>
    </source>
</evidence>
<evidence type="ECO:0000256" key="2">
    <source>
        <dbReference type="ARBA" id="ARBA00004569"/>
    </source>
</evidence>
<comment type="catalytic activity">
    <reaction evidence="17">
        <text>(9Z)-octadecenoyl-CoA + H2O = (9Z)-octadecenoate + CoA + H(+)</text>
        <dbReference type="Rhea" id="RHEA:40139"/>
        <dbReference type="ChEBI" id="CHEBI:15377"/>
        <dbReference type="ChEBI" id="CHEBI:15378"/>
        <dbReference type="ChEBI" id="CHEBI:30823"/>
        <dbReference type="ChEBI" id="CHEBI:57287"/>
        <dbReference type="ChEBI" id="CHEBI:57387"/>
    </reaction>
    <physiologicalReaction direction="left-to-right" evidence="17">
        <dbReference type="Rhea" id="RHEA:40140"/>
    </physiologicalReaction>
</comment>
<comment type="catalytic activity">
    <reaction evidence="22">
        <text>octanoyl-CoA + H2O = octanoate + CoA + H(+)</text>
        <dbReference type="Rhea" id="RHEA:30143"/>
        <dbReference type="ChEBI" id="CHEBI:15377"/>
        <dbReference type="ChEBI" id="CHEBI:15378"/>
        <dbReference type="ChEBI" id="CHEBI:25646"/>
        <dbReference type="ChEBI" id="CHEBI:57287"/>
        <dbReference type="ChEBI" id="CHEBI:57386"/>
    </reaction>
    <physiologicalReaction direction="left-to-right" evidence="22">
        <dbReference type="Rhea" id="RHEA:30144"/>
    </physiologicalReaction>
</comment>
<dbReference type="GO" id="GO:0016787">
    <property type="term" value="F:hydrolase activity"/>
    <property type="evidence" value="ECO:0007669"/>
    <property type="project" value="UniProtKB-KW"/>
</dbReference>
<keyword evidence="8" id="KW-0999">Mitochondrion inner membrane</keyword>
<dbReference type="GO" id="GO:0006915">
    <property type="term" value="P:apoptotic process"/>
    <property type="evidence" value="ECO:0007669"/>
    <property type="project" value="UniProtKB-KW"/>
</dbReference>
<accession>X1N569</accession>
<dbReference type="SUPFAM" id="SSF54637">
    <property type="entry name" value="Thioesterase/thiol ester dehydrase-isomerase"/>
    <property type="match status" value="1"/>
</dbReference>
<keyword evidence="14" id="KW-0472">Membrane</keyword>
<dbReference type="PANTHER" id="PTHR12418:SF19">
    <property type="entry name" value="ACYL-COENZYME A THIOESTERASE THEM4"/>
    <property type="match status" value="1"/>
</dbReference>
<dbReference type="InterPro" id="IPR006683">
    <property type="entry name" value="Thioestr_dom"/>
</dbReference>
<organism evidence="28">
    <name type="scientific">marine sediment metagenome</name>
    <dbReference type="NCBI Taxonomy" id="412755"/>
    <lineage>
        <taxon>unclassified sequences</taxon>
        <taxon>metagenomes</taxon>
        <taxon>ecological metagenomes</taxon>
    </lineage>
</organism>
<comment type="similarity">
    <text evidence="18">Belongs to the THEM4/THEM5 thioesterase family.</text>
</comment>
<evidence type="ECO:0000256" key="18">
    <source>
        <dbReference type="ARBA" id="ARBA00038456"/>
    </source>
</evidence>
<evidence type="ECO:0000256" key="5">
    <source>
        <dbReference type="ARBA" id="ARBA00022475"/>
    </source>
</evidence>
<evidence type="ECO:0000256" key="17">
    <source>
        <dbReference type="ARBA" id="ARBA00037002"/>
    </source>
</evidence>
<dbReference type="Pfam" id="PF03061">
    <property type="entry name" value="4HBT"/>
    <property type="match status" value="1"/>
</dbReference>
<evidence type="ECO:0000256" key="6">
    <source>
        <dbReference type="ARBA" id="ARBA00022490"/>
    </source>
</evidence>
<dbReference type="GO" id="GO:0032587">
    <property type="term" value="C:ruffle membrane"/>
    <property type="evidence" value="ECO:0007669"/>
    <property type="project" value="UniProtKB-SubCell"/>
</dbReference>
<protein>
    <recommendedName>
        <fullName evidence="20">Acyl-coenzyme A thioesterase THEM4</fullName>
        <ecNumber evidence="19">3.1.2.2</ecNumber>
    </recommendedName>
    <alternativeName>
        <fullName evidence="21">Thioesterase superfamily member 4</fullName>
    </alternativeName>
</protein>
<comment type="caution">
    <text evidence="28">The sequence shown here is derived from an EMBL/GenBank/DDBJ whole genome shotgun (WGS) entry which is preliminary data.</text>
</comment>
<proteinExistence type="inferred from homology"/>
<dbReference type="Gene3D" id="3.10.129.10">
    <property type="entry name" value="Hotdog Thioesterase"/>
    <property type="match status" value="1"/>
</dbReference>
<dbReference type="PANTHER" id="PTHR12418">
    <property type="entry name" value="ACYL-COENZYME A THIOESTERASE THEM4"/>
    <property type="match status" value="1"/>
</dbReference>
<keyword evidence="15" id="KW-0966">Cell projection</keyword>